<sequence>MAKEKILITGGAGFIGSHTADALAKRGYAIRILDNLEPVVHKGRWPKYLAGKGYELMRGDVRRKNDWVKALRGVSYVYHFAAYQDQRPDFGTFFHTNTVGTAFLYEVAVAKKLPIKKIVIASSQFVYGDGKYQCVHNKKTFYPELRTLKQFERKEFDILCPHGKEARFFPFEEDQPLTPTNSYGLSKEAIERLSLRFGKTYGIPTTVLRYSIVQGPRQSPHNLYSGALRIFVTQALAGKQITVFEDGKQKRDFVNINDVVAANLLVLKSRKADFEIFNVGGGMAYTVLELAQKVQSVLGQKSKVIGYKSILIGGFRRTDTRHAVSDISKLKKLGWRPKYGIEKSVRDYVEWYKKNF</sequence>
<dbReference type="PANTHER" id="PTHR43000">
    <property type="entry name" value="DTDP-D-GLUCOSE 4,6-DEHYDRATASE-RELATED"/>
    <property type="match status" value="1"/>
</dbReference>
<evidence type="ECO:0000259" key="2">
    <source>
        <dbReference type="Pfam" id="PF01370"/>
    </source>
</evidence>
<dbReference type="InterPro" id="IPR036291">
    <property type="entry name" value="NAD(P)-bd_dom_sf"/>
</dbReference>
<comment type="caution">
    <text evidence="3">The sequence shown here is derived from an EMBL/GenBank/DDBJ whole genome shotgun (WGS) entry which is preliminary data.</text>
</comment>
<dbReference type="EMBL" id="MHNW01000020">
    <property type="protein sequence ID" value="OGZ53396.1"/>
    <property type="molecule type" value="Genomic_DNA"/>
</dbReference>
<feature type="domain" description="NAD-dependent epimerase/dehydratase" evidence="2">
    <location>
        <begin position="6"/>
        <end position="133"/>
    </location>
</feature>
<dbReference type="Gene3D" id="3.90.25.10">
    <property type="entry name" value="UDP-galactose 4-epimerase, domain 1"/>
    <property type="match status" value="1"/>
</dbReference>
<proteinExistence type="inferred from homology"/>
<reference evidence="3 4" key="1">
    <citation type="journal article" date="2016" name="Nat. Commun.">
        <title>Thousands of microbial genomes shed light on interconnected biogeochemical processes in an aquifer system.</title>
        <authorList>
            <person name="Anantharaman K."/>
            <person name="Brown C.T."/>
            <person name="Hug L.A."/>
            <person name="Sharon I."/>
            <person name="Castelle C.J."/>
            <person name="Probst A.J."/>
            <person name="Thomas B.C."/>
            <person name="Singh A."/>
            <person name="Wilkins M.J."/>
            <person name="Karaoz U."/>
            <person name="Brodie E.L."/>
            <person name="Williams K.H."/>
            <person name="Hubbard S.S."/>
            <person name="Banfield J.F."/>
        </authorList>
    </citation>
    <scope>NUCLEOTIDE SEQUENCE [LARGE SCALE GENOMIC DNA]</scope>
</reference>
<dbReference type="Gene3D" id="3.40.50.720">
    <property type="entry name" value="NAD(P)-binding Rossmann-like Domain"/>
    <property type="match status" value="2"/>
</dbReference>
<accession>A0A1G2GT80</accession>
<evidence type="ECO:0000313" key="4">
    <source>
        <dbReference type="Proteomes" id="UP000179106"/>
    </source>
</evidence>
<gene>
    <name evidence="3" type="ORF">A3B25_02130</name>
</gene>
<protein>
    <recommendedName>
        <fullName evidence="2">NAD-dependent epimerase/dehydratase domain-containing protein</fullName>
    </recommendedName>
</protein>
<dbReference type="SUPFAM" id="SSF51735">
    <property type="entry name" value="NAD(P)-binding Rossmann-fold domains"/>
    <property type="match status" value="1"/>
</dbReference>
<evidence type="ECO:0000313" key="3">
    <source>
        <dbReference type="EMBL" id="OGZ53396.1"/>
    </source>
</evidence>
<dbReference type="InterPro" id="IPR001509">
    <property type="entry name" value="Epimerase_deHydtase"/>
</dbReference>
<dbReference type="STRING" id="1802126.A3B25_02130"/>
<dbReference type="AlphaFoldDB" id="A0A1G2GT80"/>
<dbReference type="Pfam" id="PF01370">
    <property type="entry name" value="Epimerase"/>
    <property type="match status" value="2"/>
</dbReference>
<name>A0A1G2GT80_9BACT</name>
<comment type="similarity">
    <text evidence="1">Belongs to the NAD(P)-dependent epimerase/dehydratase family.</text>
</comment>
<evidence type="ECO:0000256" key="1">
    <source>
        <dbReference type="ARBA" id="ARBA00007637"/>
    </source>
</evidence>
<dbReference type="Proteomes" id="UP000179106">
    <property type="component" value="Unassembled WGS sequence"/>
</dbReference>
<feature type="domain" description="NAD-dependent epimerase/dehydratase" evidence="2">
    <location>
        <begin position="163"/>
        <end position="280"/>
    </location>
</feature>
<organism evidence="3 4">
    <name type="scientific">Candidatus Ryanbacteria bacterium RIFCSPLOWO2_01_FULL_48_26</name>
    <dbReference type="NCBI Taxonomy" id="1802126"/>
    <lineage>
        <taxon>Bacteria</taxon>
        <taxon>Candidatus Ryaniibacteriota</taxon>
    </lineage>
</organism>